<dbReference type="AlphaFoldDB" id="A0A368GEK3"/>
<dbReference type="InterPro" id="IPR017441">
    <property type="entry name" value="Protein_kinase_ATP_BS"/>
</dbReference>
<dbReference type="Pfam" id="PF07714">
    <property type="entry name" value="PK_Tyr_Ser-Thr"/>
    <property type="match status" value="1"/>
</dbReference>
<dbReference type="GO" id="GO:0004674">
    <property type="term" value="F:protein serine/threonine kinase activity"/>
    <property type="evidence" value="ECO:0007669"/>
    <property type="project" value="UniProtKB-KW"/>
</dbReference>
<dbReference type="OrthoDB" id="339325at2759"/>
<dbReference type="InterPro" id="IPR051681">
    <property type="entry name" value="Ser/Thr_Kinases-Pseudokinases"/>
</dbReference>
<dbReference type="PROSITE" id="PS00107">
    <property type="entry name" value="PROTEIN_KINASE_ATP"/>
    <property type="match status" value="1"/>
</dbReference>
<evidence type="ECO:0000256" key="7">
    <source>
        <dbReference type="SAM" id="Coils"/>
    </source>
</evidence>
<dbReference type="CDD" id="cd13999">
    <property type="entry name" value="STKc_MAP3K-like"/>
    <property type="match status" value="1"/>
</dbReference>
<dbReference type="EMBL" id="JOJR01000178">
    <property type="protein sequence ID" value="RCN42824.1"/>
    <property type="molecule type" value="Genomic_DNA"/>
</dbReference>
<keyword evidence="7" id="KW-0175">Coiled coil</keyword>
<comment type="caution">
    <text evidence="10">The sequence shown here is derived from an EMBL/GenBank/DDBJ whole genome shotgun (WGS) entry which is preliminary data.</text>
</comment>
<dbReference type="PRINTS" id="PR00109">
    <property type="entry name" value="TYRKINASE"/>
</dbReference>
<feature type="binding site" evidence="6">
    <location>
        <position position="54"/>
    </location>
    <ligand>
        <name>ATP</name>
        <dbReference type="ChEBI" id="CHEBI:30616"/>
    </ligand>
</feature>
<evidence type="ECO:0000256" key="5">
    <source>
        <dbReference type="ARBA" id="ARBA00022840"/>
    </source>
</evidence>
<dbReference type="InterPro" id="IPR011009">
    <property type="entry name" value="Kinase-like_dom_sf"/>
</dbReference>
<accession>A0A368GEK3</accession>
<evidence type="ECO:0000256" key="6">
    <source>
        <dbReference type="PROSITE-ProRule" id="PRU10141"/>
    </source>
</evidence>
<feature type="domain" description="Protein kinase" evidence="8">
    <location>
        <begin position="22"/>
        <end position="275"/>
    </location>
</feature>
<evidence type="ECO:0000259" key="8">
    <source>
        <dbReference type="PROSITE" id="PS50011"/>
    </source>
</evidence>
<dbReference type="InterPro" id="IPR008271">
    <property type="entry name" value="Ser/Thr_kinase_AS"/>
</dbReference>
<dbReference type="SUPFAM" id="SSF56112">
    <property type="entry name" value="Protein kinase-like (PK-like)"/>
    <property type="match status" value="1"/>
</dbReference>
<evidence type="ECO:0000313" key="10">
    <source>
        <dbReference type="EMBL" id="RCN42824.1"/>
    </source>
</evidence>
<protein>
    <submittedName>
        <fullName evidence="10">Protein tyrosine kinase</fullName>
    </submittedName>
</protein>
<dbReference type="Gene3D" id="1.10.510.10">
    <property type="entry name" value="Transferase(Phosphotransferase) domain 1"/>
    <property type="match status" value="1"/>
</dbReference>
<dbReference type="Gene3D" id="1.10.150.50">
    <property type="entry name" value="Transcription Factor, Ets-1"/>
    <property type="match status" value="1"/>
</dbReference>
<dbReference type="STRING" id="29170.A0A368GEK3"/>
<keyword evidence="5 6" id="KW-0067">ATP-binding</keyword>
<evidence type="ECO:0000256" key="4">
    <source>
        <dbReference type="ARBA" id="ARBA00022777"/>
    </source>
</evidence>
<dbReference type="SMART" id="SM00220">
    <property type="entry name" value="S_TKc"/>
    <property type="match status" value="1"/>
</dbReference>
<dbReference type="PROSITE" id="PS50011">
    <property type="entry name" value="PROTEIN_KINASE_DOM"/>
    <property type="match status" value="1"/>
</dbReference>
<keyword evidence="11" id="KW-1185">Reference proteome</keyword>
<dbReference type="PANTHER" id="PTHR44329">
    <property type="entry name" value="SERINE/THREONINE-PROTEIN KINASE TNNI3K-RELATED"/>
    <property type="match status" value="1"/>
</dbReference>
<evidence type="ECO:0000256" key="1">
    <source>
        <dbReference type="ARBA" id="ARBA00022527"/>
    </source>
</evidence>
<dbReference type="InterPro" id="IPR001245">
    <property type="entry name" value="Ser-Thr/Tyr_kinase_cat_dom"/>
</dbReference>
<evidence type="ECO:0000256" key="2">
    <source>
        <dbReference type="ARBA" id="ARBA00022679"/>
    </source>
</evidence>
<dbReference type="GO" id="GO:0005524">
    <property type="term" value="F:ATP binding"/>
    <property type="evidence" value="ECO:0007669"/>
    <property type="project" value="UniProtKB-UniRule"/>
</dbReference>
<dbReference type="PANTHER" id="PTHR44329:SF288">
    <property type="entry name" value="MITOGEN-ACTIVATED PROTEIN KINASE KINASE KINASE 20"/>
    <property type="match status" value="1"/>
</dbReference>
<dbReference type="PROSITE" id="PS50105">
    <property type="entry name" value="SAM_DOMAIN"/>
    <property type="match status" value="1"/>
</dbReference>
<evidence type="ECO:0000256" key="3">
    <source>
        <dbReference type="ARBA" id="ARBA00022741"/>
    </source>
</evidence>
<name>A0A368GEK3_ANCCA</name>
<dbReference type="InterPro" id="IPR013761">
    <property type="entry name" value="SAM/pointed_sf"/>
</dbReference>
<dbReference type="InterPro" id="IPR001660">
    <property type="entry name" value="SAM"/>
</dbReference>
<feature type="coiled-coil region" evidence="7">
    <location>
        <begin position="290"/>
        <end position="328"/>
    </location>
</feature>
<sequence>MTKDPPSPIEGAVYPEIRREDIELGHQLGVGTFGAVFCGTWHYAPGEQRVVALKKVFVLEKEAQILSKIRHRNIIHFYGICKSMSDFFIVTDYAENGSLFDYLHNDKIASIDFTTTLKWAEQIAQALHYLHFEATDTIIHRDLKSKNVVIDAKLVCKICDFGTSKDLTHSCTAPTWGGTAAWMSPEIIKQNEMLTTATDVWSYGVVLWEMLSKEVPYKEFTEYRIYTLITEKGVTLAIPENCPQKLKTLMEKCWKMNPKERLNMKEILGELHHISRNSETQKECSEFLEKENWHEEIIKQKRQVDKMRKNLEKRIVKLQATEKIMRNRIRNEAIIDAALRQPPPENVLQWNEYHSAWWIKTILQAQEADFVERVQAAIFRHRITGARLLEISQKDLEYLGINKLGTRIEVMRAIRALKEDHNRFKHFPTLSHSHRLHLEKVHEQAHIPNQVTSSASIILILGMNLRISGNIRRFKFYVDIDYNEIENSSHSRPPFGFVKALRFTAHNVSTNNAICEPAYSNNFPFVMSEYVTADENTGNVKVTANIYFEDFVTEPRTAELSTMVSQFDQSLVLLEKVVRLKLRRRSTTQTSPRLSHVASQPYLRGAWQRRAQDLDHVQLNSDMPLEESFAKSLVFSSSDDFDASLTLLPRRRTKTMEVSMLTHMGLSITGAIEAKIDRFQNERSPTTTARSKWLSRH</sequence>
<keyword evidence="3 6" id="KW-0547">Nucleotide-binding</keyword>
<dbReference type="SUPFAM" id="SSF47769">
    <property type="entry name" value="SAM/Pointed domain"/>
    <property type="match status" value="1"/>
</dbReference>
<evidence type="ECO:0000259" key="9">
    <source>
        <dbReference type="PROSITE" id="PS50105"/>
    </source>
</evidence>
<organism evidence="10 11">
    <name type="scientific">Ancylostoma caninum</name>
    <name type="common">Dog hookworm</name>
    <dbReference type="NCBI Taxonomy" id="29170"/>
    <lineage>
        <taxon>Eukaryota</taxon>
        <taxon>Metazoa</taxon>
        <taxon>Ecdysozoa</taxon>
        <taxon>Nematoda</taxon>
        <taxon>Chromadorea</taxon>
        <taxon>Rhabditida</taxon>
        <taxon>Rhabditina</taxon>
        <taxon>Rhabditomorpha</taxon>
        <taxon>Strongyloidea</taxon>
        <taxon>Ancylostomatidae</taxon>
        <taxon>Ancylostomatinae</taxon>
        <taxon>Ancylostoma</taxon>
    </lineage>
</organism>
<feature type="domain" description="SAM" evidence="9">
    <location>
        <begin position="350"/>
        <end position="420"/>
    </location>
</feature>
<evidence type="ECO:0000313" key="11">
    <source>
        <dbReference type="Proteomes" id="UP000252519"/>
    </source>
</evidence>
<dbReference type="GO" id="GO:0005737">
    <property type="term" value="C:cytoplasm"/>
    <property type="evidence" value="ECO:0007669"/>
    <property type="project" value="TreeGrafter"/>
</dbReference>
<proteinExistence type="predicted"/>
<dbReference type="PROSITE" id="PS00108">
    <property type="entry name" value="PROTEIN_KINASE_ST"/>
    <property type="match status" value="1"/>
</dbReference>
<keyword evidence="2" id="KW-0808">Transferase</keyword>
<keyword evidence="4 10" id="KW-0418">Kinase</keyword>
<dbReference type="InterPro" id="IPR000719">
    <property type="entry name" value="Prot_kinase_dom"/>
</dbReference>
<gene>
    <name evidence="10" type="ORF">ANCCAN_11212</name>
</gene>
<dbReference type="GO" id="GO:0006950">
    <property type="term" value="P:response to stress"/>
    <property type="evidence" value="ECO:0007669"/>
    <property type="project" value="UniProtKB-ARBA"/>
</dbReference>
<keyword evidence="1" id="KW-0723">Serine/threonine-protein kinase</keyword>
<reference evidence="10 11" key="1">
    <citation type="submission" date="2014-10" db="EMBL/GenBank/DDBJ databases">
        <title>Draft genome of the hookworm Ancylostoma caninum.</title>
        <authorList>
            <person name="Mitreva M."/>
        </authorList>
    </citation>
    <scope>NUCLEOTIDE SEQUENCE [LARGE SCALE GENOMIC DNA]</scope>
    <source>
        <strain evidence="10 11">Baltimore</strain>
    </source>
</reference>
<dbReference type="Proteomes" id="UP000252519">
    <property type="component" value="Unassembled WGS sequence"/>
</dbReference>
<dbReference type="Gene3D" id="3.30.200.20">
    <property type="entry name" value="Phosphorylase Kinase, domain 1"/>
    <property type="match status" value="1"/>
</dbReference>
<dbReference type="Pfam" id="PF00536">
    <property type="entry name" value="SAM_1"/>
    <property type="match status" value="1"/>
</dbReference>